<dbReference type="EMBL" id="KN562831">
    <property type="protein sequence ID" value="KHJ85719.1"/>
    <property type="molecule type" value="Genomic_DNA"/>
</dbReference>
<keyword evidence="1" id="KW-0812">Transmembrane</keyword>
<feature type="transmembrane region" description="Helical" evidence="1">
    <location>
        <begin position="71"/>
        <end position="94"/>
    </location>
</feature>
<reference evidence="2 3" key="1">
    <citation type="submission" date="2014-03" db="EMBL/GenBank/DDBJ databases">
        <title>Draft genome of the hookworm Oesophagostomum dentatum.</title>
        <authorList>
            <person name="Mitreva M."/>
        </authorList>
    </citation>
    <scope>NUCLEOTIDE SEQUENCE [LARGE SCALE GENOMIC DNA]</scope>
    <source>
        <strain evidence="2 3">OD-Hann</strain>
    </source>
</reference>
<dbReference type="AlphaFoldDB" id="A0A0B1SLC0"/>
<keyword evidence="3" id="KW-1185">Reference proteome</keyword>
<keyword evidence="1" id="KW-1133">Transmembrane helix</keyword>
<gene>
    <name evidence="2" type="ORF">OESDEN_14547</name>
</gene>
<feature type="non-terminal residue" evidence="2">
    <location>
        <position position="238"/>
    </location>
</feature>
<feature type="transmembrane region" description="Helical" evidence="1">
    <location>
        <begin position="211"/>
        <end position="232"/>
    </location>
</feature>
<feature type="transmembrane region" description="Helical" evidence="1">
    <location>
        <begin position="100"/>
        <end position="118"/>
    </location>
</feature>
<dbReference type="Pfam" id="PF05884">
    <property type="entry name" value="ZYG-11_interact"/>
    <property type="match status" value="1"/>
</dbReference>
<dbReference type="OrthoDB" id="5857697at2759"/>
<protein>
    <submittedName>
        <fullName evidence="2">Uncharacterized protein</fullName>
    </submittedName>
</protein>
<accession>A0A0B1SLC0</accession>
<organism evidence="2 3">
    <name type="scientific">Oesophagostomum dentatum</name>
    <name type="common">Nodular worm</name>
    <dbReference type="NCBI Taxonomy" id="61180"/>
    <lineage>
        <taxon>Eukaryota</taxon>
        <taxon>Metazoa</taxon>
        <taxon>Ecdysozoa</taxon>
        <taxon>Nematoda</taxon>
        <taxon>Chromadorea</taxon>
        <taxon>Rhabditida</taxon>
        <taxon>Rhabditina</taxon>
        <taxon>Rhabditomorpha</taxon>
        <taxon>Strongyloidea</taxon>
        <taxon>Strongylidae</taxon>
        <taxon>Oesophagostomum</taxon>
    </lineage>
</organism>
<name>A0A0B1SLC0_OESDE</name>
<feature type="transmembrane region" description="Helical" evidence="1">
    <location>
        <begin position="130"/>
        <end position="151"/>
    </location>
</feature>
<evidence type="ECO:0000313" key="3">
    <source>
        <dbReference type="Proteomes" id="UP000053660"/>
    </source>
</evidence>
<evidence type="ECO:0000313" key="2">
    <source>
        <dbReference type="EMBL" id="KHJ85719.1"/>
    </source>
</evidence>
<proteinExistence type="predicted"/>
<feature type="transmembrane region" description="Helical" evidence="1">
    <location>
        <begin position="187"/>
        <end position="204"/>
    </location>
</feature>
<keyword evidence="1" id="KW-0472">Membrane</keyword>
<dbReference type="Proteomes" id="UP000053660">
    <property type="component" value="Unassembled WGS sequence"/>
</dbReference>
<dbReference type="InterPro" id="IPR008574">
    <property type="entry name" value="Nematodes_ZYG-11_interact"/>
</dbReference>
<dbReference type="PANTHER" id="PTHR31176:SF1">
    <property type="entry name" value="MFS DOMAIN-CONTAINING PROTEIN-RELATED"/>
    <property type="match status" value="1"/>
</dbReference>
<evidence type="ECO:0000256" key="1">
    <source>
        <dbReference type="SAM" id="Phobius"/>
    </source>
</evidence>
<sequence>MDIVAEVYGSYRQELEETMEGLCQRGQAVSESLPQVVEDMKQQCRPQMQDFVETVKDTSDVTTPQKAVVEIFAWATVMVFFANVGLEFGCYILAPIATLFVGKVGAALAAFIIVPFYAHYQIKHSLDNDVIIRFEMLPMAILQGILTGLAISSYTITDIPFAVLTPATITVAYPTIANSADGNRVKLLGGSVATAVGVNFLLGLTTESLTFCYLLLTTFYAAICALAMQFVFRNVDIE</sequence>
<dbReference type="PANTHER" id="PTHR31176">
    <property type="entry name" value="MFS DOMAIN-CONTAINING PROTEIN-RELATED"/>
    <property type="match status" value="1"/>
</dbReference>